<feature type="non-terminal residue" evidence="1">
    <location>
        <position position="1"/>
    </location>
</feature>
<comment type="caution">
    <text evidence="1">The sequence shown here is derived from an EMBL/GenBank/DDBJ whole genome shotgun (WGS) entry which is preliminary data.</text>
</comment>
<organism evidence="1 2">
    <name type="scientific">Plebeiibacterium sediminum</name>
    <dbReference type="NCBI Taxonomy" id="2992112"/>
    <lineage>
        <taxon>Bacteria</taxon>
        <taxon>Pseudomonadati</taxon>
        <taxon>Bacteroidota</taxon>
        <taxon>Bacteroidia</taxon>
        <taxon>Marinilabiliales</taxon>
        <taxon>Marinilabiliaceae</taxon>
        <taxon>Plebeiibacterium</taxon>
    </lineage>
</organism>
<name>A0AAE3M7H0_9BACT</name>
<protein>
    <submittedName>
        <fullName evidence="1">Uncharacterized protein</fullName>
    </submittedName>
</protein>
<evidence type="ECO:0000313" key="2">
    <source>
        <dbReference type="Proteomes" id="UP001209229"/>
    </source>
</evidence>
<evidence type="ECO:0000313" key="1">
    <source>
        <dbReference type="EMBL" id="MCW3788337.1"/>
    </source>
</evidence>
<keyword evidence="2" id="KW-1185">Reference proteome</keyword>
<dbReference type="RefSeq" id="WP_301191897.1">
    <property type="nucleotide sequence ID" value="NZ_JAPDPJ010000050.1"/>
</dbReference>
<dbReference type="Proteomes" id="UP001209229">
    <property type="component" value="Unassembled WGS sequence"/>
</dbReference>
<dbReference type="AlphaFoldDB" id="A0AAE3M7H0"/>
<reference evidence="1" key="1">
    <citation type="submission" date="2022-10" db="EMBL/GenBank/DDBJ databases">
        <authorList>
            <person name="Yu W.X."/>
        </authorList>
    </citation>
    <scope>NUCLEOTIDE SEQUENCE</scope>
    <source>
        <strain evidence="1">AAT</strain>
    </source>
</reference>
<dbReference type="EMBL" id="JAPDPJ010000050">
    <property type="protein sequence ID" value="MCW3788337.1"/>
    <property type="molecule type" value="Genomic_DNA"/>
</dbReference>
<gene>
    <name evidence="1" type="ORF">OM075_17850</name>
</gene>
<sequence>RLHLLRSKNYGAFVESAELDFRTSSLQTTPLLPTTASCFLAHQLMPEEPFEIETSILHC</sequence>
<accession>A0AAE3M7H0</accession>
<proteinExistence type="predicted"/>